<organism evidence="2">
    <name type="scientific">Zoogloea resiniphila</name>
    <dbReference type="NCBI Taxonomy" id="40561"/>
    <lineage>
        <taxon>Bacteria</taxon>
        <taxon>Pseudomonadati</taxon>
        <taxon>Pseudomonadota</taxon>
        <taxon>Betaproteobacteria</taxon>
        <taxon>Rhodocyclales</taxon>
        <taxon>Zoogloeaceae</taxon>
        <taxon>Zoogloea</taxon>
    </lineage>
</organism>
<dbReference type="InterPro" id="IPR038740">
    <property type="entry name" value="BioF2-like_GNAT_dom"/>
</dbReference>
<protein>
    <submittedName>
        <fullName evidence="2">FemAB family protein</fullName>
    </submittedName>
</protein>
<proteinExistence type="predicted"/>
<accession>A0A1B1R2S1</accession>
<dbReference type="PANTHER" id="PTHR36174:SF1">
    <property type="entry name" value="LIPID II:GLYCINE GLYCYLTRANSFERASE"/>
    <property type="match status" value="1"/>
</dbReference>
<dbReference type="Gene3D" id="3.40.630.30">
    <property type="match status" value="1"/>
</dbReference>
<dbReference type="InterPro" id="IPR016181">
    <property type="entry name" value="Acyl_CoA_acyltransferase"/>
</dbReference>
<dbReference type="EMBL" id="KX259245">
    <property type="protein sequence ID" value="ANT95926.1"/>
    <property type="molecule type" value="Genomic_DNA"/>
</dbReference>
<reference evidence="2" key="1">
    <citation type="journal article" date="2016" name="Water Res.">
        <title>Comparative genomics analyses on EPS biosynthesis genes required for floc formation of Zoogloea resiniphila and other activated sludge bacteria.</title>
        <authorList>
            <person name="An W."/>
            <person name="Guo F."/>
            <person name="Song Y."/>
            <person name="Gao N."/>
            <person name="Bai S."/>
            <person name="Dai J."/>
            <person name="Wei H."/>
            <person name="Zhang L."/>
            <person name="Yu D."/>
            <person name="Xia M."/>
            <person name="Yu Y."/>
            <person name="Qi M."/>
            <person name="Tian C."/>
            <person name="Chen H."/>
            <person name="Wu Z."/>
            <person name="Zhang T."/>
            <person name="Qiu D."/>
        </authorList>
    </citation>
    <scope>NUCLEOTIDE SEQUENCE</scope>
    <source>
        <strain evidence="2">MMB</strain>
    </source>
</reference>
<dbReference type="SUPFAM" id="SSF55729">
    <property type="entry name" value="Acyl-CoA N-acyltransferases (Nat)"/>
    <property type="match status" value="1"/>
</dbReference>
<dbReference type="InterPro" id="IPR050644">
    <property type="entry name" value="PG_Glycine_Bridge_Synth"/>
</dbReference>
<dbReference type="Pfam" id="PF13480">
    <property type="entry name" value="Acetyltransf_6"/>
    <property type="match status" value="1"/>
</dbReference>
<dbReference type="PANTHER" id="PTHR36174">
    <property type="entry name" value="LIPID II:GLYCINE GLYCYLTRANSFERASE"/>
    <property type="match status" value="1"/>
</dbReference>
<evidence type="ECO:0000259" key="1">
    <source>
        <dbReference type="Pfam" id="PF13480"/>
    </source>
</evidence>
<name>A0A1B1R2S1_9RHOO</name>
<feature type="domain" description="BioF2-like acetyltransferase" evidence="1">
    <location>
        <begin position="168"/>
        <end position="301"/>
    </location>
</feature>
<dbReference type="AlphaFoldDB" id="A0A1B1R2S1"/>
<evidence type="ECO:0000313" key="2">
    <source>
        <dbReference type="EMBL" id="ANT95926.1"/>
    </source>
</evidence>
<sequence>MSLEGQGKQVLEVFRGRLPEAWNAQLLKLKGGYYLSAEYADIQKRDGSEPIYFILREAGEISGMALGFLTRQWMRWPGRQLCREFHWQTHPVVRDDDVARLEAFVDQIVAHVDAIGVLGFHLHSEDARISPRHLDKNAYACRSRLEYSIPLSEDPAEVMARIASRKRTYLRSAIKSSLLEVREEATLEAVSKLIDFQEVSRDRRRKRGEDYAISAPSAAKRIFEDYIQSGQGKLFLSYQEGVPLSGILLHCWGGRAYYTMSGCSEAGFSANAPLLTVWCAIQALCRQGYVELNMGGVGASGADPADVSHGLYRFKRSFGGNEIECYTYERRSTGLRAQLGELLLKR</sequence>